<keyword evidence="7" id="KW-1185">Reference proteome</keyword>
<gene>
    <name evidence="6" type="primary">lptC</name>
    <name evidence="6" type="ORF">GWO68_02725</name>
</gene>
<dbReference type="InterPro" id="IPR010664">
    <property type="entry name" value="LipoPS_assembly_LptC-rel"/>
</dbReference>
<dbReference type="AlphaFoldDB" id="A0A6B2GXV9"/>
<proteinExistence type="predicted"/>
<keyword evidence="1" id="KW-1003">Cell membrane</keyword>
<organism evidence="6 7">
    <name type="scientific">Pontibacter fetidus</name>
    <dbReference type="NCBI Taxonomy" id="2700082"/>
    <lineage>
        <taxon>Bacteria</taxon>
        <taxon>Pseudomonadati</taxon>
        <taxon>Bacteroidota</taxon>
        <taxon>Cytophagia</taxon>
        <taxon>Cytophagales</taxon>
        <taxon>Hymenobacteraceae</taxon>
        <taxon>Pontibacter</taxon>
    </lineage>
</organism>
<dbReference type="GO" id="GO:0017089">
    <property type="term" value="F:glycolipid transfer activity"/>
    <property type="evidence" value="ECO:0007669"/>
    <property type="project" value="TreeGrafter"/>
</dbReference>
<dbReference type="Proteomes" id="UP000478546">
    <property type="component" value="Unassembled WGS sequence"/>
</dbReference>
<sequence length="179" mass="20705">MKIKAWVHMLLATIAIVGFGCQQELKDPDKEVKYTGPVIENKDVFTLYSDSAKLMIRLKAPVQQEFQDGDGVFPKGFYVEFFQQAGQVTSTMRANYGKQDKGREIYYARGDVQVHNIAKGEKLETEELYWDRRRRKIYTDKFVKITTPNRVVTGQGLRSDQNFENYTIQKITGAFDLEE</sequence>
<accession>A0A6B2GXV9</accession>
<keyword evidence="5" id="KW-0472">Membrane</keyword>
<comment type="caution">
    <text evidence="6">The sequence shown here is derived from an EMBL/GenBank/DDBJ whole genome shotgun (WGS) entry which is preliminary data.</text>
</comment>
<dbReference type="PANTHER" id="PTHR37481">
    <property type="entry name" value="LIPOPOLYSACCHARIDE EXPORT SYSTEM PROTEIN LPTC"/>
    <property type="match status" value="1"/>
</dbReference>
<dbReference type="NCBIfam" id="TIGR04409">
    <property type="entry name" value="LptC_YrbK"/>
    <property type="match status" value="1"/>
</dbReference>
<dbReference type="Gene3D" id="2.60.450.10">
    <property type="entry name" value="Lipopolysaccharide (LPS) transport protein A like domain"/>
    <property type="match status" value="1"/>
</dbReference>
<reference evidence="6 7" key="1">
    <citation type="submission" date="2020-01" db="EMBL/GenBank/DDBJ databases">
        <authorList>
            <person name="Kim M.K."/>
        </authorList>
    </citation>
    <scope>NUCLEOTIDE SEQUENCE [LARGE SCALE GENOMIC DNA]</scope>
    <source>
        <strain evidence="6 7">BT213</strain>
    </source>
</reference>
<dbReference type="InterPro" id="IPR026265">
    <property type="entry name" value="LptC"/>
</dbReference>
<name>A0A6B2GXV9_9BACT</name>
<evidence type="ECO:0000256" key="4">
    <source>
        <dbReference type="ARBA" id="ARBA00022989"/>
    </source>
</evidence>
<dbReference type="PANTHER" id="PTHR37481:SF1">
    <property type="entry name" value="LIPOPOLYSACCHARIDE EXPORT SYSTEM PROTEIN LPTC"/>
    <property type="match status" value="1"/>
</dbReference>
<evidence type="ECO:0000256" key="1">
    <source>
        <dbReference type="ARBA" id="ARBA00022475"/>
    </source>
</evidence>
<dbReference type="PROSITE" id="PS51257">
    <property type="entry name" value="PROKAR_LIPOPROTEIN"/>
    <property type="match status" value="1"/>
</dbReference>
<keyword evidence="3" id="KW-0812">Transmembrane</keyword>
<evidence type="ECO:0000256" key="3">
    <source>
        <dbReference type="ARBA" id="ARBA00022692"/>
    </source>
</evidence>
<evidence type="ECO:0000313" key="6">
    <source>
        <dbReference type="EMBL" id="NDK54821.1"/>
    </source>
</evidence>
<dbReference type="GO" id="GO:0005886">
    <property type="term" value="C:plasma membrane"/>
    <property type="evidence" value="ECO:0007669"/>
    <property type="project" value="InterPro"/>
</dbReference>
<evidence type="ECO:0000256" key="2">
    <source>
        <dbReference type="ARBA" id="ARBA00022519"/>
    </source>
</evidence>
<dbReference type="EMBL" id="JAAEAA010000003">
    <property type="protein sequence ID" value="NDK54821.1"/>
    <property type="molecule type" value="Genomic_DNA"/>
</dbReference>
<keyword evidence="2" id="KW-0997">Cell inner membrane</keyword>
<protein>
    <submittedName>
        <fullName evidence="6">LPS export ABC transporter periplasmic protein LptC</fullName>
    </submittedName>
</protein>
<evidence type="ECO:0000256" key="5">
    <source>
        <dbReference type="ARBA" id="ARBA00023136"/>
    </source>
</evidence>
<dbReference type="InterPro" id="IPR052363">
    <property type="entry name" value="LPS_export_LptC"/>
</dbReference>
<evidence type="ECO:0000313" key="7">
    <source>
        <dbReference type="Proteomes" id="UP000478546"/>
    </source>
</evidence>
<keyword evidence="4" id="KW-1133">Transmembrane helix</keyword>
<dbReference type="Pfam" id="PF06835">
    <property type="entry name" value="LptC"/>
    <property type="match status" value="1"/>
</dbReference>
<dbReference type="GO" id="GO:0015221">
    <property type="term" value="F:lipopolysaccharide transmembrane transporter activity"/>
    <property type="evidence" value="ECO:0007669"/>
    <property type="project" value="InterPro"/>
</dbReference>
<dbReference type="GO" id="GO:0030288">
    <property type="term" value="C:outer membrane-bounded periplasmic space"/>
    <property type="evidence" value="ECO:0007669"/>
    <property type="project" value="TreeGrafter"/>
</dbReference>